<dbReference type="Proteomes" id="UP000199656">
    <property type="component" value="Unassembled WGS sequence"/>
</dbReference>
<sequence length="141" mass="14953">MSDSSKRPIPSDAGAFITLEEMNELTSNHDAEFAAQKSLGQHVKAMCFGRDKVIELLDQPGAVALRIYYGIKIDTDGDGIKEKKMVLVAVDEEGNDILPPSQEEAKAAAAQGIQSKELSAKILDAGIPCPTYCTGGKGGKS</sequence>
<dbReference type="STRING" id="408074.SAMN05660909_01877"/>
<dbReference type="OrthoDB" id="661524at2"/>
<accession>A0A1H4B4D1</accession>
<evidence type="ECO:0000313" key="2">
    <source>
        <dbReference type="Proteomes" id="UP000199656"/>
    </source>
</evidence>
<evidence type="ECO:0000313" key="1">
    <source>
        <dbReference type="EMBL" id="SEA43033.1"/>
    </source>
</evidence>
<organism evidence="1 2">
    <name type="scientific">Chitinophaga terrae</name>
    <name type="common">ex Kim and Jung 2007</name>
    <dbReference type="NCBI Taxonomy" id="408074"/>
    <lineage>
        <taxon>Bacteria</taxon>
        <taxon>Pseudomonadati</taxon>
        <taxon>Bacteroidota</taxon>
        <taxon>Chitinophagia</taxon>
        <taxon>Chitinophagales</taxon>
        <taxon>Chitinophagaceae</taxon>
        <taxon>Chitinophaga</taxon>
    </lineage>
</organism>
<proteinExistence type="predicted"/>
<gene>
    <name evidence="1" type="ORF">SAMN05660909_01877</name>
</gene>
<reference evidence="2" key="1">
    <citation type="submission" date="2016-10" db="EMBL/GenBank/DDBJ databases">
        <authorList>
            <person name="Varghese N."/>
            <person name="Submissions S."/>
        </authorList>
    </citation>
    <scope>NUCLEOTIDE SEQUENCE [LARGE SCALE GENOMIC DNA]</scope>
    <source>
        <strain evidence="2">DSM 23920</strain>
    </source>
</reference>
<protein>
    <submittedName>
        <fullName evidence="1">Uncharacterized protein</fullName>
    </submittedName>
</protein>
<dbReference type="RefSeq" id="WP_089760955.1">
    <property type="nucleotide sequence ID" value="NZ_BKAT01000025.1"/>
</dbReference>
<dbReference type="EMBL" id="FNRL01000007">
    <property type="protein sequence ID" value="SEA43033.1"/>
    <property type="molecule type" value="Genomic_DNA"/>
</dbReference>
<dbReference type="AlphaFoldDB" id="A0A1H4B4D1"/>
<keyword evidence="2" id="KW-1185">Reference proteome</keyword>
<name>A0A1H4B4D1_9BACT</name>